<feature type="transmembrane region" description="Helical" evidence="1">
    <location>
        <begin position="158"/>
        <end position="184"/>
    </location>
</feature>
<keyword evidence="1" id="KW-1133">Transmembrane helix</keyword>
<keyword evidence="1" id="KW-0812">Transmembrane</keyword>
<dbReference type="RefSeq" id="WP_159527292.1">
    <property type="nucleotide sequence ID" value="NZ_WUUU01000161.1"/>
</dbReference>
<keyword evidence="1" id="KW-0472">Membrane</keyword>
<dbReference type="EMBL" id="WUUU01000161">
    <property type="protein sequence ID" value="MXR21863.1"/>
    <property type="molecule type" value="Genomic_DNA"/>
</dbReference>
<evidence type="ECO:0000313" key="3">
    <source>
        <dbReference type="Proteomes" id="UP000471521"/>
    </source>
</evidence>
<sequence>MGASASLSPGRFRPAKATLLYGALLVNGELALVLLYFALSSSVPTDPVFLAYPFVWINAAVWGVSRVDLPAASGRQRLLAAGVAIAYFLLLGGLGGLYMLHGDGLGTRISWMAPGWGPTLVYSGTAVTVSLFPYKVVGFGALAYLVAVTVLDAARTGVAGVLGLFSCVSCTWPVAATLLTGVFGSASAVTAVSQNQPYALATAVFVSSVLLLVWRPTQ</sequence>
<evidence type="ECO:0000313" key="2">
    <source>
        <dbReference type="EMBL" id="MXR21863.1"/>
    </source>
</evidence>
<proteinExistence type="predicted"/>
<name>A0A6B0SQN1_9EURY</name>
<gene>
    <name evidence="2" type="ORF">GRX66_15085</name>
</gene>
<feature type="transmembrane region" description="Helical" evidence="1">
    <location>
        <begin position="49"/>
        <end position="67"/>
    </location>
</feature>
<feature type="transmembrane region" description="Helical" evidence="1">
    <location>
        <begin position="120"/>
        <end position="146"/>
    </location>
</feature>
<feature type="transmembrane region" description="Helical" evidence="1">
    <location>
        <begin position="196"/>
        <end position="214"/>
    </location>
</feature>
<dbReference type="Proteomes" id="UP000471521">
    <property type="component" value="Unassembled WGS sequence"/>
</dbReference>
<feature type="transmembrane region" description="Helical" evidence="1">
    <location>
        <begin position="79"/>
        <end position="100"/>
    </location>
</feature>
<keyword evidence="2" id="KW-0067">ATP-binding</keyword>
<evidence type="ECO:0000256" key="1">
    <source>
        <dbReference type="SAM" id="Phobius"/>
    </source>
</evidence>
<reference evidence="2 3" key="1">
    <citation type="submission" date="2019-12" db="EMBL/GenBank/DDBJ databases">
        <title>Isolation and characterization of three novel carbon monoxide-oxidizing members of Halobacteria from salione crusts and soils.</title>
        <authorList>
            <person name="Myers M.R."/>
            <person name="King G.M."/>
        </authorList>
    </citation>
    <scope>NUCLEOTIDE SEQUENCE [LARGE SCALE GENOMIC DNA]</scope>
    <source>
        <strain evidence="2 3">PCN9</strain>
    </source>
</reference>
<accession>A0A6B0SQN1</accession>
<dbReference type="AlphaFoldDB" id="A0A6B0SQN1"/>
<dbReference type="GO" id="GO:0005524">
    <property type="term" value="F:ATP binding"/>
    <property type="evidence" value="ECO:0007669"/>
    <property type="project" value="UniProtKB-KW"/>
</dbReference>
<organism evidence="2 3">
    <name type="scientific">Halobacterium bonnevillei</name>
    <dbReference type="NCBI Taxonomy" id="2692200"/>
    <lineage>
        <taxon>Archaea</taxon>
        <taxon>Methanobacteriati</taxon>
        <taxon>Methanobacteriota</taxon>
        <taxon>Stenosarchaea group</taxon>
        <taxon>Halobacteria</taxon>
        <taxon>Halobacteriales</taxon>
        <taxon>Halobacteriaceae</taxon>
        <taxon>Halobacterium</taxon>
    </lineage>
</organism>
<feature type="transmembrane region" description="Helical" evidence="1">
    <location>
        <begin position="18"/>
        <end position="37"/>
    </location>
</feature>
<dbReference type="InterPro" id="IPR055968">
    <property type="entry name" value="DUF7546"/>
</dbReference>
<keyword evidence="3" id="KW-1185">Reference proteome</keyword>
<keyword evidence="2" id="KW-0547">Nucleotide-binding</keyword>
<dbReference type="OrthoDB" id="308076at2157"/>
<dbReference type="Pfam" id="PF24412">
    <property type="entry name" value="DUF7546"/>
    <property type="match status" value="1"/>
</dbReference>
<comment type="caution">
    <text evidence="2">The sequence shown here is derived from an EMBL/GenBank/DDBJ whole genome shotgun (WGS) entry which is preliminary data.</text>
</comment>
<protein>
    <submittedName>
        <fullName evidence="2">ABC transporter ATP-binding protein</fullName>
    </submittedName>
</protein>